<feature type="transmembrane region" description="Helical" evidence="1">
    <location>
        <begin position="445"/>
        <end position="464"/>
    </location>
</feature>
<keyword evidence="1" id="KW-1133">Transmembrane helix</keyword>
<feature type="transmembrane region" description="Helical" evidence="1">
    <location>
        <begin position="201"/>
        <end position="218"/>
    </location>
</feature>
<dbReference type="Proteomes" id="UP000471640">
    <property type="component" value="Unassembled WGS sequence"/>
</dbReference>
<feature type="transmembrane region" description="Helical" evidence="1">
    <location>
        <begin position="104"/>
        <end position="126"/>
    </location>
</feature>
<dbReference type="RefSeq" id="WP_164652130.1">
    <property type="nucleotide sequence ID" value="NZ_JAAIJR010000006.1"/>
</dbReference>
<keyword evidence="3" id="KW-1185">Reference proteome</keyword>
<feature type="transmembrane region" description="Helical" evidence="1">
    <location>
        <begin position="413"/>
        <end position="433"/>
    </location>
</feature>
<proteinExistence type="predicted"/>
<evidence type="ECO:0000313" key="3">
    <source>
        <dbReference type="Proteomes" id="UP000471640"/>
    </source>
</evidence>
<comment type="caution">
    <text evidence="2">The sequence shown here is derived from an EMBL/GenBank/DDBJ whole genome shotgun (WGS) entry which is preliminary data.</text>
</comment>
<reference evidence="3" key="1">
    <citation type="journal article" date="2020" name="Microbiol. Resour. Announc.">
        <title>Draft Genome Sequences of Thiorhodococcus mannitoliphagus and Thiorhodococcus minor, Purple Sulfur Photosynthetic Bacteria in the Gammaproteobacterial Family Chromatiaceae.</title>
        <authorList>
            <person name="Aviles F.A."/>
            <person name="Meyer T.E."/>
            <person name="Kyndt J.A."/>
        </authorList>
    </citation>
    <scope>NUCLEOTIDE SEQUENCE [LARGE SCALE GENOMIC DNA]</scope>
    <source>
        <strain evidence="3">DSM 18266</strain>
    </source>
</reference>
<evidence type="ECO:0000256" key="1">
    <source>
        <dbReference type="SAM" id="Phobius"/>
    </source>
</evidence>
<gene>
    <name evidence="2" type="ORF">G3480_02710</name>
</gene>
<feature type="transmembrane region" description="Helical" evidence="1">
    <location>
        <begin position="6"/>
        <end position="25"/>
    </location>
</feature>
<feature type="transmembrane region" description="Helical" evidence="1">
    <location>
        <begin position="37"/>
        <end position="56"/>
    </location>
</feature>
<protein>
    <recommendedName>
        <fullName evidence="4">Glycosyltransferase RgtA/B/C/D-like domain-containing protein</fullName>
    </recommendedName>
</protein>
<evidence type="ECO:0000313" key="2">
    <source>
        <dbReference type="EMBL" id="NEX19232.1"/>
    </source>
</evidence>
<reference evidence="2 3" key="2">
    <citation type="submission" date="2020-02" db="EMBL/GenBank/DDBJ databases">
        <title>Genome sequences of Thiorhodococcus mannitoliphagus and Thiorhodococcus minor, purple sulfur photosynthetic bacteria in the gammaproteobacterial family, Chromatiaceae.</title>
        <authorList>
            <person name="Aviles F.A."/>
            <person name="Meyer T.E."/>
            <person name="Kyndt J.A."/>
        </authorList>
    </citation>
    <scope>NUCLEOTIDE SEQUENCE [LARGE SCALE GENOMIC DNA]</scope>
    <source>
        <strain evidence="2 3">DSM 18266</strain>
    </source>
</reference>
<feature type="transmembrane region" description="Helical" evidence="1">
    <location>
        <begin position="62"/>
        <end position="83"/>
    </location>
</feature>
<evidence type="ECO:0008006" key="4">
    <source>
        <dbReference type="Google" id="ProtNLM"/>
    </source>
</evidence>
<feature type="transmembrane region" description="Helical" evidence="1">
    <location>
        <begin position="279"/>
        <end position="307"/>
    </location>
</feature>
<feature type="transmembrane region" description="Helical" evidence="1">
    <location>
        <begin position="319"/>
        <end position="344"/>
    </location>
</feature>
<sequence>MGWGGVVLAILIPWLSGIVWMRLFLGAGRAAVWPISLGYGYFLAAFVSVVLLRLLSPLGLPVAFWSSMMALGLLALLGVRRLWRGWPVGFGALPRPKALSWQGFVYIGLLAWLLARFGALALEIWWEPLTPWDAWTTWALRAKAWSEIGWLAPFVSPADWLQDPSGHSYTIAAWRYPDTISLLALWPTLGYGSWSETAANLPWLGCILALGLGFYGQARAWGAEPLPSLVATWTLLSLPLLDTQVALAGYADIWMASVFGLGAIALFQWVRSGDSRQAILALGFALFSPLLKAEGLVWAILLVPALLAATLSARSAALLAVAATIGPVLVVAAGGLALTLPWIGSIELSSSQIKISMLGQFELGFHDSWAPTANSLLVYGNWHLLGYLLFPAIAVGMFTLAKNLGKRWLWAQLALVLGSVIALFFLFFMTDAYRWAEQGTSIGRLLLHFMPVYVFYFLCLWLAWGQVGAERETADSRQTSVVHSG</sequence>
<keyword evidence="1" id="KW-0812">Transmembrane</keyword>
<feature type="transmembrane region" description="Helical" evidence="1">
    <location>
        <begin position="384"/>
        <end position="401"/>
    </location>
</feature>
<feature type="transmembrane region" description="Helical" evidence="1">
    <location>
        <begin position="247"/>
        <end position="267"/>
    </location>
</feature>
<keyword evidence="1" id="KW-0472">Membrane</keyword>
<dbReference type="AlphaFoldDB" id="A0A6P1DT80"/>
<organism evidence="2 3">
    <name type="scientific">Thiorhodococcus mannitoliphagus</name>
    <dbReference type="NCBI Taxonomy" id="329406"/>
    <lineage>
        <taxon>Bacteria</taxon>
        <taxon>Pseudomonadati</taxon>
        <taxon>Pseudomonadota</taxon>
        <taxon>Gammaproteobacteria</taxon>
        <taxon>Chromatiales</taxon>
        <taxon>Chromatiaceae</taxon>
        <taxon>Thiorhodococcus</taxon>
    </lineage>
</organism>
<dbReference type="EMBL" id="JAAIJR010000006">
    <property type="protein sequence ID" value="NEX19232.1"/>
    <property type="molecule type" value="Genomic_DNA"/>
</dbReference>
<name>A0A6P1DT80_9GAMM</name>
<accession>A0A6P1DT80</accession>